<feature type="region of interest" description="Disordered" evidence="1">
    <location>
        <begin position="1"/>
        <end position="27"/>
    </location>
</feature>
<evidence type="ECO:0000256" key="1">
    <source>
        <dbReference type="SAM" id="MobiDB-lite"/>
    </source>
</evidence>
<feature type="region of interest" description="Disordered" evidence="1">
    <location>
        <begin position="66"/>
        <end position="114"/>
    </location>
</feature>
<dbReference type="Proteomes" id="UP000242474">
    <property type="component" value="Unassembled WGS sequence"/>
</dbReference>
<proteinExistence type="predicted"/>
<feature type="compositionally biased region" description="Low complexity" evidence="1">
    <location>
        <begin position="72"/>
        <end position="87"/>
    </location>
</feature>
<sequence>MLFTPFIGKEDSIPNENSDRSHETAARQRGIKKWLSLKVNIAHRHVENTSASPELLRDRRSLGISPCMHVDSGNNGRGSDSSSNHSSSKNRNRRSAVSTQKRARNRLSVPVTTRRLHRKESGYVKEIPVDIDALPAILEFDYDSPIPSPDTTPAAAPPPTIDHKTDFEDEVNSDSDCSINSTSEEDNGRAPRQRPPLRKRSLIYAMYCTAQPDKSPVLGEAVLPDAETCMQQPTQPWQQDSQSITSANNGSTTFLSCRSMPSINSSQESVYDTSTQSVQCRHIQPASDMSIGFMMVDAPEHLAAARRQQRNYSDACSLTNPEDAMTSTRSSRSSSTSSNISCAEHQVVEAAAYRCNSRYAPRLSTIERAQDGRLLLKPNISAQISYHSCDINGESVSAADSDMWQHNQDLYSRQAEADDNVQKHRQLVQSASLEEFPLVPRLSLQRRAVDSTLFQATELSEDTMNVSLDERKVDNRLLRFSSEDADSEKCINSSDVVPTDTRPFTIITPPDSPDKSNVTTANTSMDTAVSTNTKVGSNSGPSHRTGECFYGEAAVPEAAPQLQKDTATHVSDSYAKSNLYESMEPAENFYVLETVSHDNYNAGMDSHTTSAINPQPLPRSASLLPPPSSKYCKPHATYNVPSYDYVKQLTDSTCGESYIVSDASDTFDPDFAYLPPDFAYTQQGLASQHVRQSLLFGNSHVTSVPAPTIESDYELIPPQLDSKTGSINRDSAQMRSVDMEDIPLADIAMLIPTEECFQQTKSHSTAIVKSPVRSQQALVPSKTRKLATALVKAAQLDGIRSIHRKIRPVGQFSSNGARRSRGNSKVSECSSCSIQCKASEANPPLPPLRKQPSKKEFRFNELVAVYETWNRDEYDRRGMPSTKLDSELIEKIKNELNEYKTYEMCVHEGARENTHFIC</sequence>
<gene>
    <name evidence="2" type="ORF">COEREDRAFT_95468</name>
</gene>
<evidence type="ECO:0000313" key="3">
    <source>
        <dbReference type="Proteomes" id="UP000242474"/>
    </source>
</evidence>
<feature type="compositionally biased region" description="Basic and acidic residues" evidence="1">
    <location>
        <begin position="8"/>
        <end position="26"/>
    </location>
</feature>
<dbReference type="EMBL" id="KZ303487">
    <property type="protein sequence ID" value="PIA19328.1"/>
    <property type="molecule type" value="Genomic_DNA"/>
</dbReference>
<dbReference type="PANTHER" id="PTHR12751:SF18">
    <property type="entry name" value="PHOSPHATASE AND ACTIN REGULATOR 1"/>
    <property type="match status" value="1"/>
</dbReference>
<reference evidence="2 3" key="1">
    <citation type="journal article" date="2015" name="Genome Biol. Evol.">
        <title>Phylogenomic analyses indicate that early fungi evolved digesting cell walls of algal ancestors of land plants.</title>
        <authorList>
            <person name="Chang Y."/>
            <person name="Wang S."/>
            <person name="Sekimoto S."/>
            <person name="Aerts A.L."/>
            <person name="Choi C."/>
            <person name="Clum A."/>
            <person name="LaButti K.M."/>
            <person name="Lindquist E.A."/>
            <person name="Yee Ngan C."/>
            <person name="Ohm R.A."/>
            <person name="Salamov A.A."/>
            <person name="Grigoriev I.V."/>
            <person name="Spatafora J.W."/>
            <person name="Berbee M.L."/>
        </authorList>
    </citation>
    <scope>NUCLEOTIDE SEQUENCE [LARGE SCALE GENOMIC DNA]</scope>
    <source>
        <strain evidence="2 3">NRRL 1564</strain>
    </source>
</reference>
<name>A0A2G5BJY9_COERN</name>
<evidence type="ECO:0000313" key="2">
    <source>
        <dbReference type="EMBL" id="PIA19328.1"/>
    </source>
</evidence>
<accession>A0A2G5BJY9</accession>
<dbReference type="AlphaFoldDB" id="A0A2G5BJY9"/>
<protein>
    <submittedName>
        <fullName evidence="2">Uncharacterized protein</fullName>
    </submittedName>
</protein>
<organism evidence="2 3">
    <name type="scientific">Coemansia reversa (strain ATCC 12441 / NRRL 1564)</name>
    <dbReference type="NCBI Taxonomy" id="763665"/>
    <lineage>
        <taxon>Eukaryota</taxon>
        <taxon>Fungi</taxon>
        <taxon>Fungi incertae sedis</taxon>
        <taxon>Zoopagomycota</taxon>
        <taxon>Kickxellomycotina</taxon>
        <taxon>Kickxellomycetes</taxon>
        <taxon>Kickxellales</taxon>
        <taxon>Kickxellaceae</taxon>
        <taxon>Coemansia</taxon>
    </lineage>
</organism>
<dbReference type="PANTHER" id="PTHR12751">
    <property type="entry name" value="PHOSPHATASE AND ACTIN REGULATOR PHACTR"/>
    <property type="match status" value="1"/>
</dbReference>
<feature type="region of interest" description="Disordered" evidence="1">
    <location>
        <begin position="313"/>
        <end position="340"/>
    </location>
</feature>
<feature type="compositionally biased region" description="Pro residues" evidence="1">
    <location>
        <begin position="146"/>
        <end position="160"/>
    </location>
</feature>
<dbReference type="GO" id="GO:0030036">
    <property type="term" value="P:actin cytoskeleton organization"/>
    <property type="evidence" value="ECO:0007669"/>
    <property type="project" value="TreeGrafter"/>
</dbReference>
<feature type="compositionally biased region" description="Low complexity" evidence="1">
    <location>
        <begin position="326"/>
        <end position="338"/>
    </location>
</feature>
<dbReference type="OrthoDB" id="5563016at2759"/>
<dbReference type="GO" id="GO:0003779">
    <property type="term" value="F:actin binding"/>
    <property type="evidence" value="ECO:0007669"/>
    <property type="project" value="TreeGrafter"/>
</dbReference>
<dbReference type="STRING" id="763665.A0A2G5BJY9"/>
<feature type="region of interest" description="Disordered" evidence="1">
    <location>
        <begin position="142"/>
        <end position="196"/>
    </location>
</feature>
<keyword evidence="3" id="KW-1185">Reference proteome</keyword>